<accession>A0A3S8S1A7</accession>
<keyword evidence="11" id="KW-1185">Reference proteome</keyword>
<dbReference type="EMBL" id="CP034248">
    <property type="protein sequence ID" value="AZK48938.1"/>
    <property type="molecule type" value="Genomic_DNA"/>
</dbReference>
<feature type="transmembrane region" description="Helical" evidence="8">
    <location>
        <begin position="14"/>
        <end position="31"/>
    </location>
</feature>
<dbReference type="GO" id="GO:0046983">
    <property type="term" value="F:protein dimerization activity"/>
    <property type="evidence" value="ECO:0007669"/>
    <property type="project" value="InterPro"/>
</dbReference>
<dbReference type="Pfam" id="PF02518">
    <property type="entry name" value="HATPase_c"/>
    <property type="match status" value="1"/>
</dbReference>
<keyword evidence="8" id="KW-1133">Transmembrane helix</keyword>
<evidence type="ECO:0000256" key="7">
    <source>
        <dbReference type="ARBA" id="ARBA00023012"/>
    </source>
</evidence>
<dbReference type="GO" id="GO:0000155">
    <property type="term" value="F:phosphorelay sensor kinase activity"/>
    <property type="evidence" value="ECO:0007669"/>
    <property type="project" value="InterPro"/>
</dbReference>
<dbReference type="Proteomes" id="UP000273145">
    <property type="component" value="Chromosome"/>
</dbReference>
<dbReference type="PANTHER" id="PTHR24421:SF63">
    <property type="entry name" value="SENSOR HISTIDINE KINASE DESK"/>
    <property type="match status" value="1"/>
</dbReference>
<dbReference type="AlphaFoldDB" id="A0A3S8S1A7"/>
<dbReference type="InterPro" id="IPR036890">
    <property type="entry name" value="HATPase_C_sf"/>
</dbReference>
<dbReference type="InterPro" id="IPR011712">
    <property type="entry name" value="Sig_transdc_His_kin_sub3_dim/P"/>
</dbReference>
<dbReference type="GO" id="GO:0016020">
    <property type="term" value="C:membrane"/>
    <property type="evidence" value="ECO:0007669"/>
    <property type="project" value="InterPro"/>
</dbReference>
<reference evidence="10 11" key="1">
    <citation type="submission" date="2018-11" db="EMBL/GenBank/DDBJ databases">
        <title>Genome sequencing of Paenibacillus lentus DSM25539(T).</title>
        <authorList>
            <person name="Kook J.-K."/>
            <person name="Park S.-N."/>
            <person name="Lim Y.K."/>
        </authorList>
    </citation>
    <scope>NUCLEOTIDE SEQUENCE [LARGE SCALE GENOMIC DNA]</scope>
    <source>
        <strain evidence="10 11">DSM 25539</strain>
    </source>
</reference>
<dbReference type="CDD" id="cd16917">
    <property type="entry name" value="HATPase_UhpB-NarQ-NarX-like"/>
    <property type="match status" value="1"/>
</dbReference>
<feature type="domain" description="Histidine kinase" evidence="9">
    <location>
        <begin position="184"/>
        <end position="366"/>
    </location>
</feature>
<sequence length="373" mass="42298">MLQKWYPADQIEKYFLIDVFAVMILIYQVFIAHGTVNLVLKLVLTLLLLTAHYVGLWWRDWRLLAASLLGMLMLAALSTYVVSGILMYGFIFADFLGRANKKATMITGMAGIVAMFILYGWLDQGNPFAIFSTFYFPIMVAQLAAPIVVYTRERANILKEKLDIANAQLERYIQEEERNRIARDLHDTLGQTLTMIKLKSELTLRLVEKNPEKAKHELHDILHTSRYALKQVRELVTDMKFVSLEKEMQLSRDILQKAGIEFIVKDDGAMIPLSNAAETVAALTVREAITNVIKHSEASQCTITLHTEPEYYCIQVSDNGNGNLREGEGNGLQSMRERMDMMQGDMHITASPGSGTKITFRVPMTNRQEVAAR</sequence>
<dbReference type="OrthoDB" id="9797605at2"/>
<dbReference type="InterPro" id="IPR005467">
    <property type="entry name" value="His_kinase_dom"/>
</dbReference>
<evidence type="ECO:0000256" key="3">
    <source>
        <dbReference type="ARBA" id="ARBA00022679"/>
    </source>
</evidence>
<dbReference type="Gene3D" id="1.20.5.1930">
    <property type="match status" value="1"/>
</dbReference>
<evidence type="ECO:0000256" key="1">
    <source>
        <dbReference type="ARBA" id="ARBA00000085"/>
    </source>
</evidence>
<evidence type="ECO:0000256" key="2">
    <source>
        <dbReference type="ARBA" id="ARBA00012438"/>
    </source>
</evidence>
<keyword evidence="3" id="KW-0808">Transferase</keyword>
<proteinExistence type="predicted"/>
<dbReference type="PANTHER" id="PTHR24421">
    <property type="entry name" value="NITRATE/NITRITE SENSOR PROTEIN NARX-RELATED"/>
    <property type="match status" value="1"/>
</dbReference>
<dbReference type="GO" id="GO:0005524">
    <property type="term" value="F:ATP binding"/>
    <property type="evidence" value="ECO:0007669"/>
    <property type="project" value="UniProtKB-KW"/>
</dbReference>
<feature type="transmembrane region" description="Helical" evidence="8">
    <location>
        <begin position="128"/>
        <end position="151"/>
    </location>
</feature>
<evidence type="ECO:0000313" key="10">
    <source>
        <dbReference type="EMBL" id="AZK48938.1"/>
    </source>
</evidence>
<keyword evidence="8" id="KW-0812">Transmembrane</keyword>
<dbReference type="KEGG" id="plen:EIM92_08950"/>
<dbReference type="InterPro" id="IPR050482">
    <property type="entry name" value="Sensor_HK_TwoCompSys"/>
</dbReference>
<organism evidence="10 11">
    <name type="scientific">Paenibacillus lentus</name>
    <dbReference type="NCBI Taxonomy" id="1338368"/>
    <lineage>
        <taxon>Bacteria</taxon>
        <taxon>Bacillati</taxon>
        <taxon>Bacillota</taxon>
        <taxon>Bacilli</taxon>
        <taxon>Bacillales</taxon>
        <taxon>Paenibacillaceae</taxon>
        <taxon>Paenibacillus</taxon>
    </lineage>
</organism>
<feature type="transmembrane region" description="Helical" evidence="8">
    <location>
        <begin position="103"/>
        <end position="122"/>
    </location>
</feature>
<evidence type="ECO:0000256" key="6">
    <source>
        <dbReference type="ARBA" id="ARBA00022840"/>
    </source>
</evidence>
<dbReference type="PROSITE" id="PS50109">
    <property type="entry name" value="HIS_KIN"/>
    <property type="match status" value="1"/>
</dbReference>
<dbReference type="Pfam" id="PF07730">
    <property type="entry name" value="HisKA_3"/>
    <property type="match status" value="1"/>
</dbReference>
<dbReference type="SUPFAM" id="SSF55874">
    <property type="entry name" value="ATPase domain of HSP90 chaperone/DNA topoisomerase II/histidine kinase"/>
    <property type="match status" value="1"/>
</dbReference>
<protein>
    <recommendedName>
        <fullName evidence="2">histidine kinase</fullName>
        <ecNumber evidence="2">2.7.13.3</ecNumber>
    </recommendedName>
</protein>
<keyword evidence="6" id="KW-0067">ATP-binding</keyword>
<evidence type="ECO:0000256" key="4">
    <source>
        <dbReference type="ARBA" id="ARBA00022741"/>
    </source>
</evidence>
<evidence type="ECO:0000256" key="5">
    <source>
        <dbReference type="ARBA" id="ARBA00022777"/>
    </source>
</evidence>
<evidence type="ECO:0000256" key="8">
    <source>
        <dbReference type="SAM" id="Phobius"/>
    </source>
</evidence>
<name>A0A3S8S1A7_9BACL</name>
<feature type="transmembrane region" description="Helical" evidence="8">
    <location>
        <begin position="64"/>
        <end position="91"/>
    </location>
</feature>
<keyword evidence="5 10" id="KW-0418">Kinase</keyword>
<dbReference type="Gene3D" id="3.30.565.10">
    <property type="entry name" value="Histidine kinase-like ATPase, C-terminal domain"/>
    <property type="match status" value="1"/>
</dbReference>
<evidence type="ECO:0000313" key="11">
    <source>
        <dbReference type="Proteomes" id="UP000273145"/>
    </source>
</evidence>
<keyword evidence="4" id="KW-0547">Nucleotide-binding</keyword>
<dbReference type="SMART" id="SM00387">
    <property type="entry name" value="HATPase_c"/>
    <property type="match status" value="1"/>
</dbReference>
<dbReference type="InterPro" id="IPR003594">
    <property type="entry name" value="HATPase_dom"/>
</dbReference>
<keyword evidence="8" id="KW-0472">Membrane</keyword>
<comment type="catalytic activity">
    <reaction evidence="1">
        <text>ATP + protein L-histidine = ADP + protein N-phospho-L-histidine.</text>
        <dbReference type="EC" id="2.7.13.3"/>
    </reaction>
</comment>
<evidence type="ECO:0000259" key="9">
    <source>
        <dbReference type="PROSITE" id="PS50109"/>
    </source>
</evidence>
<feature type="transmembrane region" description="Helical" evidence="8">
    <location>
        <begin position="38"/>
        <end position="58"/>
    </location>
</feature>
<gene>
    <name evidence="10" type="ORF">EIM92_08950</name>
</gene>
<keyword evidence="7" id="KW-0902">Two-component regulatory system</keyword>
<dbReference type="EC" id="2.7.13.3" evidence="2"/>